<dbReference type="PANTHER" id="PTHR31672:SF13">
    <property type="entry name" value="F-BOX PROTEIN CPR30-LIKE"/>
    <property type="match status" value="1"/>
</dbReference>
<dbReference type="Gene3D" id="1.20.1280.50">
    <property type="match status" value="1"/>
</dbReference>
<dbReference type="InterPro" id="IPR001810">
    <property type="entry name" value="F-box_dom"/>
</dbReference>
<organism evidence="2 3">
    <name type="scientific">Stephania japonica</name>
    <dbReference type="NCBI Taxonomy" id="461633"/>
    <lineage>
        <taxon>Eukaryota</taxon>
        <taxon>Viridiplantae</taxon>
        <taxon>Streptophyta</taxon>
        <taxon>Embryophyta</taxon>
        <taxon>Tracheophyta</taxon>
        <taxon>Spermatophyta</taxon>
        <taxon>Magnoliopsida</taxon>
        <taxon>Ranunculales</taxon>
        <taxon>Menispermaceae</taxon>
        <taxon>Menispermoideae</taxon>
        <taxon>Cissampelideae</taxon>
        <taxon>Stephania</taxon>
    </lineage>
</organism>
<evidence type="ECO:0000313" key="2">
    <source>
        <dbReference type="EMBL" id="KAK9102718.1"/>
    </source>
</evidence>
<dbReference type="Proteomes" id="UP001417504">
    <property type="component" value="Unassembled WGS sequence"/>
</dbReference>
<keyword evidence="3" id="KW-1185">Reference proteome</keyword>
<dbReference type="InterPro" id="IPR050796">
    <property type="entry name" value="SCF_F-box_component"/>
</dbReference>
<feature type="domain" description="F-box" evidence="1">
    <location>
        <begin position="16"/>
        <end position="61"/>
    </location>
</feature>
<dbReference type="InterPro" id="IPR006527">
    <property type="entry name" value="F-box-assoc_dom_typ1"/>
</dbReference>
<dbReference type="PANTHER" id="PTHR31672">
    <property type="entry name" value="BNACNNG10540D PROTEIN"/>
    <property type="match status" value="1"/>
</dbReference>
<dbReference type="EMBL" id="JBBNAE010000008">
    <property type="protein sequence ID" value="KAK9102718.1"/>
    <property type="molecule type" value="Genomic_DNA"/>
</dbReference>
<dbReference type="InterPro" id="IPR011043">
    <property type="entry name" value="Gal_Oxase/kelch_b-propeller"/>
</dbReference>
<dbReference type="AlphaFoldDB" id="A0AAP0HV90"/>
<gene>
    <name evidence="2" type="ORF">Sjap_019972</name>
</gene>
<dbReference type="InterPro" id="IPR036047">
    <property type="entry name" value="F-box-like_dom_sf"/>
</dbReference>
<dbReference type="InterPro" id="IPR017451">
    <property type="entry name" value="F-box-assoc_interact_dom"/>
</dbReference>
<accession>A0AAP0HV90</accession>
<proteinExistence type="predicted"/>
<dbReference type="Pfam" id="PF00646">
    <property type="entry name" value="F-box"/>
    <property type="match status" value="1"/>
</dbReference>
<dbReference type="SUPFAM" id="SSF81383">
    <property type="entry name" value="F-box domain"/>
    <property type="match status" value="1"/>
</dbReference>
<comment type="caution">
    <text evidence="2">The sequence shown here is derived from an EMBL/GenBank/DDBJ whole genome shotgun (WGS) entry which is preliminary data.</text>
</comment>
<dbReference type="NCBIfam" id="TIGR01640">
    <property type="entry name" value="F_box_assoc_1"/>
    <property type="match status" value="1"/>
</dbReference>
<dbReference type="CDD" id="cd22157">
    <property type="entry name" value="F-box_AtFBW1-like"/>
    <property type="match status" value="1"/>
</dbReference>
<sequence>MTKKKKIKTMVLMKSAEPTYGFPHELVEEILSRSPAKSLLRFKCVSKAWRALISYSKFINLHHDRAVHRNKFSLVLSNPKSIYSVIDDPTTAAIPSYALNGRRGSWDFLVRGCCDGLLLLVSVAKDLLRIWNPTTRDFRDVPSPSKPVLDTLYGLGYGSNRNDYQVVTVRCKPNVEVEIFSMQSQSWRRVESTNAMLSIFDSISFSVLVNEFDGNFANGANHWLGYSSDNATNNKEWKVISFDLGGEEFKGILLPEQARRSHCDPKLIVRGESIYLFIDDLRVSAFNIFAIEEYGVRDSWCQLYTIPDSVGTLFDTFCFMDDGKILLHENRSDPVLYDPKSGESMQIKIWECLSGNLINWFSIHAYTPSLVSIQHPRSKG</sequence>
<dbReference type="SMART" id="SM00256">
    <property type="entry name" value="FBOX"/>
    <property type="match status" value="1"/>
</dbReference>
<name>A0AAP0HV90_9MAGN</name>
<dbReference type="Pfam" id="PF07734">
    <property type="entry name" value="FBA_1"/>
    <property type="match status" value="1"/>
</dbReference>
<evidence type="ECO:0000259" key="1">
    <source>
        <dbReference type="PROSITE" id="PS50181"/>
    </source>
</evidence>
<reference evidence="2 3" key="1">
    <citation type="submission" date="2024-01" db="EMBL/GenBank/DDBJ databases">
        <title>Genome assemblies of Stephania.</title>
        <authorList>
            <person name="Yang L."/>
        </authorList>
    </citation>
    <scope>NUCLEOTIDE SEQUENCE [LARGE SCALE GENOMIC DNA]</scope>
    <source>
        <strain evidence="2">QJT</strain>
        <tissue evidence="2">Leaf</tissue>
    </source>
</reference>
<protein>
    <recommendedName>
        <fullName evidence="1">F-box domain-containing protein</fullName>
    </recommendedName>
</protein>
<evidence type="ECO:0000313" key="3">
    <source>
        <dbReference type="Proteomes" id="UP001417504"/>
    </source>
</evidence>
<dbReference type="SUPFAM" id="SSF50965">
    <property type="entry name" value="Galactose oxidase, central domain"/>
    <property type="match status" value="1"/>
</dbReference>
<dbReference type="PROSITE" id="PS50181">
    <property type="entry name" value="FBOX"/>
    <property type="match status" value="1"/>
</dbReference>